<feature type="binding site" description="in other chain" evidence="1">
    <location>
        <begin position="94"/>
        <end position="98"/>
    </location>
    <ligand>
        <name>dUMP</name>
        <dbReference type="ChEBI" id="CHEBI:246422"/>
        <note>ligand shared between dimeric partners</note>
    </ligand>
</feature>
<keyword evidence="1" id="KW-0489">Methyltransferase</keyword>
<feature type="binding site" evidence="1">
    <location>
        <begin position="213"/>
        <end position="215"/>
    </location>
    <ligand>
        <name>FAD</name>
        <dbReference type="ChEBI" id="CHEBI:57692"/>
        <note>ligand shared between neighboring subunits</note>
    </ligand>
</feature>
<dbReference type="UniPathway" id="UPA00575"/>
<dbReference type="GO" id="GO:0070402">
    <property type="term" value="F:NADPH binding"/>
    <property type="evidence" value="ECO:0007669"/>
    <property type="project" value="TreeGrafter"/>
</dbReference>
<comment type="subunit">
    <text evidence="1">Homotetramer.</text>
</comment>
<dbReference type="EMBL" id="CP003378">
    <property type="protein sequence ID" value="AFZ70174.1"/>
    <property type="molecule type" value="Genomic_DNA"/>
</dbReference>
<dbReference type="HAMAP" id="MF_01408">
    <property type="entry name" value="ThyX"/>
    <property type="match status" value="1"/>
</dbReference>
<dbReference type="InterPro" id="IPR036098">
    <property type="entry name" value="Thymidylate_synthase_ThyX_sf"/>
</dbReference>
<comment type="caution">
    <text evidence="1">Lacks conserved residue(s) required for the propagation of feature annotation.</text>
</comment>
<evidence type="ECO:0000313" key="2">
    <source>
        <dbReference type="EMBL" id="AFZ70174.1"/>
    </source>
</evidence>
<dbReference type="Pfam" id="PF02511">
    <property type="entry name" value="Thy1"/>
    <property type="match status" value="1"/>
</dbReference>
<dbReference type="Gene3D" id="3.30.1360.170">
    <property type="match status" value="1"/>
</dbReference>
<comment type="pathway">
    <text evidence="1">Pyrimidine metabolism; dTTP biosynthesis.</text>
</comment>
<dbReference type="CDD" id="cd20175">
    <property type="entry name" value="ThyX"/>
    <property type="match status" value="1"/>
</dbReference>
<dbReference type="GO" id="GO:0006231">
    <property type="term" value="P:dTMP biosynthetic process"/>
    <property type="evidence" value="ECO:0007669"/>
    <property type="project" value="UniProtKB-UniRule"/>
</dbReference>
<organism evidence="2 3">
    <name type="scientific">Caldisphaera lagunensis (strain DSM 15908 / JCM 11604 / ANMR 0165 / IC-154)</name>
    <dbReference type="NCBI Taxonomy" id="1056495"/>
    <lineage>
        <taxon>Archaea</taxon>
        <taxon>Thermoproteota</taxon>
        <taxon>Thermoprotei</taxon>
        <taxon>Acidilobales</taxon>
        <taxon>Caldisphaeraceae</taxon>
        <taxon>Caldisphaera</taxon>
    </lineage>
</organism>
<feature type="binding site" evidence="1">
    <location>
        <begin position="83"/>
        <end position="86"/>
    </location>
    <ligand>
        <name>dUMP</name>
        <dbReference type="ChEBI" id="CHEBI:246422"/>
        <note>ligand shared between dimeric partners</note>
    </ligand>
</feature>
<dbReference type="InParanoid" id="L0A9T0"/>
<keyword evidence="3" id="KW-1185">Reference proteome</keyword>
<keyword evidence="1" id="KW-0521">NADP</keyword>
<comment type="cofactor">
    <cofactor evidence="1">
        <name>FAD</name>
        <dbReference type="ChEBI" id="CHEBI:57692"/>
    </cofactor>
    <text evidence="1">Binds 4 FAD per tetramer. Each FAD binding site is formed by three monomers.</text>
</comment>
<feature type="binding site" evidence="1">
    <location>
        <position position="94"/>
    </location>
    <ligand>
        <name>FAD</name>
        <dbReference type="ChEBI" id="CHEBI:57692"/>
        <note>ligand shared between neighboring subunits</note>
    </ligand>
</feature>
<sequence length="311" mass="36023">MEEKLNLNIKVTLVEYTKASPKIIASASKMSTSRKKVEDLLEINKEEIDTWIKETFKRNHFSPWEHSSYTFMIEGCSRVCSHQLVRHRIASFTQQSMRYTEASLREMALYMASKLKMDCPNKPKKGDRDAYKCYSKALKDSINALEPDELIKVANVAYVFPPLMKKDRALIYANSLIDATANYYQLLSTGLSKEDARFIIPMSVRTKITVTMNARELIQTFFPLRMCTRAQWEIRKVAWLLWVELMKIHPELFKYAGPSCVHLENINRDEPDTLQNFIDGKSLFTINRCPELVKNSGIRPCLLNAYNTLNL</sequence>
<dbReference type="InterPro" id="IPR003669">
    <property type="entry name" value="Thymidylate_synthase_ThyX"/>
</dbReference>
<dbReference type="STRING" id="1056495.Calag_0404"/>
<feature type="binding site" evidence="1">
    <location>
        <position position="62"/>
    </location>
    <ligand>
        <name>FAD</name>
        <dbReference type="ChEBI" id="CHEBI:57692"/>
        <note>ligand shared between neighboring subunits</note>
    </ligand>
</feature>
<accession>L0A9T0</accession>
<dbReference type="PANTHER" id="PTHR34934">
    <property type="entry name" value="FLAVIN-DEPENDENT THYMIDYLATE SYNTHASE"/>
    <property type="match status" value="1"/>
</dbReference>
<dbReference type="GO" id="GO:0050797">
    <property type="term" value="F:thymidylate synthase (FAD) activity"/>
    <property type="evidence" value="ECO:0007669"/>
    <property type="project" value="UniProtKB-UniRule"/>
</dbReference>
<dbReference type="PANTHER" id="PTHR34934:SF1">
    <property type="entry name" value="FLAVIN-DEPENDENT THYMIDYLATE SYNTHASE"/>
    <property type="match status" value="1"/>
</dbReference>
<dbReference type="GeneID" id="14211664"/>
<evidence type="ECO:0000256" key="1">
    <source>
        <dbReference type="HAMAP-Rule" id="MF_01408"/>
    </source>
</evidence>
<keyword evidence="1" id="KW-0274">FAD</keyword>
<dbReference type="GO" id="GO:0006235">
    <property type="term" value="P:dTTP biosynthetic process"/>
    <property type="evidence" value="ECO:0007669"/>
    <property type="project" value="UniProtKB-UniRule"/>
</dbReference>
<dbReference type="NCBIfam" id="TIGR02170">
    <property type="entry name" value="thyX"/>
    <property type="match status" value="1"/>
</dbReference>
<dbReference type="HOGENOM" id="CLU_077585_0_0_2"/>
<dbReference type="OrthoDB" id="18918at2157"/>
<dbReference type="EC" id="2.1.1.148" evidence="1"/>
<dbReference type="GO" id="GO:0004799">
    <property type="term" value="F:thymidylate synthase activity"/>
    <property type="evidence" value="ECO:0007669"/>
    <property type="project" value="TreeGrafter"/>
</dbReference>
<dbReference type="Proteomes" id="UP000010469">
    <property type="component" value="Chromosome"/>
</dbReference>
<comment type="similarity">
    <text evidence="1">Belongs to the thymidylate synthase ThyX family.</text>
</comment>
<dbReference type="RefSeq" id="WP_015232072.1">
    <property type="nucleotide sequence ID" value="NC_019791.1"/>
</dbReference>
<name>L0A9T0_CALLD</name>
<feature type="active site" description="Involved in ionization of N3 of dUMP, leading to its activation" evidence="1">
    <location>
        <position position="225"/>
    </location>
</feature>
<evidence type="ECO:0000313" key="3">
    <source>
        <dbReference type="Proteomes" id="UP000010469"/>
    </source>
</evidence>
<dbReference type="KEGG" id="clg:Calag_0404"/>
<feature type="binding site" evidence="1">
    <location>
        <position position="225"/>
    </location>
    <ligand>
        <name>dUMP</name>
        <dbReference type="ChEBI" id="CHEBI:246422"/>
        <note>ligand shared between dimeric partners</note>
    </ligand>
</feature>
<protein>
    <recommendedName>
        <fullName evidence="1">Flavin-dependent thymidylate synthase</fullName>
        <shortName evidence="1">FDTS</shortName>
        <ecNumber evidence="1">2.1.1.148</ecNumber>
    </recommendedName>
    <alternativeName>
        <fullName evidence="1">FAD-dependent thymidylate synthase</fullName>
    </alternativeName>
    <alternativeName>
        <fullName evidence="1">Thymidylate synthase ThyX</fullName>
        <shortName evidence="1">TS</shortName>
        <shortName evidence="1">TSase</shortName>
    </alternativeName>
</protein>
<dbReference type="GO" id="GO:0032259">
    <property type="term" value="P:methylation"/>
    <property type="evidence" value="ECO:0007669"/>
    <property type="project" value="UniProtKB-KW"/>
</dbReference>
<comment type="catalytic activity">
    <reaction evidence="1">
        <text>dUMP + (6R)-5,10-methylene-5,6,7,8-tetrahydrofolate + NADPH + H(+) = dTMP + (6S)-5,6,7,8-tetrahydrofolate + NADP(+)</text>
        <dbReference type="Rhea" id="RHEA:29043"/>
        <dbReference type="ChEBI" id="CHEBI:15378"/>
        <dbReference type="ChEBI" id="CHEBI:15636"/>
        <dbReference type="ChEBI" id="CHEBI:57453"/>
        <dbReference type="ChEBI" id="CHEBI:57783"/>
        <dbReference type="ChEBI" id="CHEBI:58349"/>
        <dbReference type="ChEBI" id="CHEBI:63528"/>
        <dbReference type="ChEBI" id="CHEBI:246422"/>
        <dbReference type="EC" id="2.1.1.148"/>
    </reaction>
</comment>
<dbReference type="eggNOG" id="arCOG01883">
    <property type="taxonomic scope" value="Archaea"/>
</dbReference>
<reference evidence="3" key="1">
    <citation type="submission" date="2012-03" db="EMBL/GenBank/DDBJ databases">
        <title>Complete genome of Caldisphaera lagunensis DSM 15908.</title>
        <authorList>
            <person name="Lucas S."/>
            <person name="Copeland A."/>
            <person name="Lapidus A."/>
            <person name="Glavina del Rio T."/>
            <person name="Dalin E."/>
            <person name="Tice H."/>
            <person name="Bruce D."/>
            <person name="Goodwin L."/>
            <person name="Pitluck S."/>
            <person name="Peters L."/>
            <person name="Mikhailova N."/>
            <person name="Teshima H."/>
            <person name="Kyrpides N."/>
            <person name="Mavromatis K."/>
            <person name="Ivanova N."/>
            <person name="Brettin T."/>
            <person name="Detter J.C."/>
            <person name="Han C."/>
            <person name="Larimer F."/>
            <person name="Land M."/>
            <person name="Hauser L."/>
            <person name="Markowitz V."/>
            <person name="Cheng J.-F."/>
            <person name="Hugenholtz P."/>
            <person name="Woyke T."/>
            <person name="Wu D."/>
            <person name="Spring S."/>
            <person name="Schroeder M."/>
            <person name="Brambilla E."/>
            <person name="Klenk H.-P."/>
            <person name="Eisen J.A."/>
        </authorList>
    </citation>
    <scope>NUCLEOTIDE SEQUENCE [LARGE SCALE GENOMIC DNA]</scope>
    <source>
        <strain evidence="3">DSM 15908 / JCM 11604 / IC-154</strain>
    </source>
</reference>
<dbReference type="FunCoup" id="L0A9T0">
    <property type="interactions" value="13"/>
</dbReference>
<keyword evidence="1" id="KW-0285">Flavoprotein</keyword>
<proteinExistence type="inferred from homology"/>
<keyword evidence="1" id="KW-0545">Nucleotide biosynthesis</keyword>
<dbReference type="PROSITE" id="PS51331">
    <property type="entry name" value="THYX"/>
    <property type="match status" value="1"/>
</dbReference>
<gene>
    <name evidence="1" type="primary">thyX</name>
    <name evidence="2" type="ordered locus">Calag_0404</name>
</gene>
<comment type="function">
    <text evidence="1">Catalyzes the reductive methylation of 2'-deoxyuridine-5'-monophosphate (dUMP) to 2'-deoxythymidine-5'-monophosphate (dTMP) while utilizing 5,10-methylenetetrahydrofolate (mTHF) as the methyl donor, and NADPH and FADH(2) as the reductant.</text>
</comment>
<feature type="binding site" evidence="1">
    <location>
        <begin position="86"/>
        <end position="88"/>
    </location>
    <ligand>
        <name>FAD</name>
        <dbReference type="ChEBI" id="CHEBI:57692"/>
        <note>ligand shared between neighboring subunits</note>
    </ligand>
</feature>
<dbReference type="GO" id="GO:0050660">
    <property type="term" value="F:flavin adenine dinucleotide binding"/>
    <property type="evidence" value="ECO:0007669"/>
    <property type="project" value="UniProtKB-UniRule"/>
</dbReference>
<dbReference type="SUPFAM" id="SSF69796">
    <property type="entry name" value="Thymidylate synthase-complementing protein Thy1"/>
    <property type="match status" value="1"/>
</dbReference>
<feature type="binding site" description="in other chain" evidence="1">
    <location>
        <position position="197"/>
    </location>
    <ligand>
        <name>dUMP</name>
        <dbReference type="ChEBI" id="CHEBI:246422"/>
        <note>ligand shared between dimeric partners</note>
    </ligand>
</feature>
<dbReference type="AlphaFoldDB" id="L0A9T0"/>
<keyword evidence="1" id="KW-0808">Transferase</keyword>